<accession>A0A7H0IA65</accession>
<feature type="domain" description="Thioesterase" evidence="2">
    <location>
        <begin position="18"/>
        <end position="233"/>
    </location>
</feature>
<dbReference type="KEGG" id="sroi:IAG44_09660"/>
<dbReference type="Proteomes" id="UP000516052">
    <property type="component" value="Chromosome"/>
</dbReference>
<dbReference type="Pfam" id="PF00975">
    <property type="entry name" value="Thioesterase"/>
    <property type="match status" value="1"/>
</dbReference>
<evidence type="ECO:0000256" key="1">
    <source>
        <dbReference type="ARBA" id="ARBA00007169"/>
    </source>
</evidence>
<dbReference type="SUPFAM" id="SSF53474">
    <property type="entry name" value="alpha/beta-Hydrolases"/>
    <property type="match status" value="1"/>
</dbReference>
<evidence type="ECO:0000313" key="3">
    <source>
        <dbReference type="EMBL" id="QNP69681.1"/>
    </source>
</evidence>
<dbReference type="RefSeq" id="WP_187746720.1">
    <property type="nucleotide sequence ID" value="NZ_CP060828.1"/>
</dbReference>
<dbReference type="PANTHER" id="PTHR11487">
    <property type="entry name" value="THIOESTERASE"/>
    <property type="match status" value="1"/>
</dbReference>
<proteinExistence type="inferred from homology"/>
<comment type="similarity">
    <text evidence="1">Belongs to the thioesterase family.</text>
</comment>
<dbReference type="EMBL" id="CP060828">
    <property type="protein sequence ID" value="QNP69681.1"/>
    <property type="molecule type" value="Genomic_DNA"/>
</dbReference>
<reference evidence="3 4" key="1">
    <citation type="submission" date="2020-08" db="EMBL/GenBank/DDBJ databases">
        <title>A novel species.</title>
        <authorList>
            <person name="Gao J."/>
        </authorList>
    </citation>
    <scope>NUCLEOTIDE SEQUENCE [LARGE SCALE GENOMIC DNA]</scope>
    <source>
        <strain evidence="3 4">CRXT-G-22</strain>
    </source>
</reference>
<dbReference type="InterPro" id="IPR001031">
    <property type="entry name" value="Thioesterase"/>
</dbReference>
<dbReference type="PANTHER" id="PTHR11487:SF0">
    <property type="entry name" value="S-ACYL FATTY ACID SYNTHASE THIOESTERASE, MEDIUM CHAIN"/>
    <property type="match status" value="1"/>
</dbReference>
<protein>
    <submittedName>
        <fullName evidence="3">Thioesterase</fullName>
    </submittedName>
</protein>
<sequence>MLRYLATRPKAEDDPARRLLCFHHAGAGAMTFAGWRQRVGAGVSVLPVRLPGRESLRRQPPLTDAHRLMEELTEDLGPLLDRPYAFYGHSLGALVAHRFALHLTATGRRPPEAVLVGACPAPHLPSRLLEEASLPGVTDEQLVGLLADDDSVPELLLGRPEWLRATLPTLRADLRLARSLRSVAARPLPCPLWAFAGRDDRMVGVPEVRAWERCTTSRFHFRTMPGAHFFVRGRELPLAVGAALHSEMPLPQVG</sequence>
<dbReference type="Gene3D" id="3.40.50.1820">
    <property type="entry name" value="alpha/beta hydrolase"/>
    <property type="match status" value="1"/>
</dbReference>
<keyword evidence="4" id="KW-1185">Reference proteome</keyword>
<organism evidence="3 4">
    <name type="scientific">Streptomyces roseirectus</name>
    <dbReference type="NCBI Taxonomy" id="2768066"/>
    <lineage>
        <taxon>Bacteria</taxon>
        <taxon>Bacillati</taxon>
        <taxon>Actinomycetota</taxon>
        <taxon>Actinomycetes</taxon>
        <taxon>Kitasatosporales</taxon>
        <taxon>Streptomycetaceae</taxon>
        <taxon>Streptomyces</taxon>
    </lineage>
</organism>
<dbReference type="GO" id="GO:0008610">
    <property type="term" value="P:lipid biosynthetic process"/>
    <property type="evidence" value="ECO:0007669"/>
    <property type="project" value="TreeGrafter"/>
</dbReference>
<dbReference type="InterPro" id="IPR029058">
    <property type="entry name" value="AB_hydrolase_fold"/>
</dbReference>
<name>A0A7H0IA65_9ACTN</name>
<dbReference type="AlphaFoldDB" id="A0A7H0IA65"/>
<evidence type="ECO:0000259" key="2">
    <source>
        <dbReference type="Pfam" id="PF00975"/>
    </source>
</evidence>
<dbReference type="InterPro" id="IPR012223">
    <property type="entry name" value="TEII"/>
</dbReference>
<evidence type="ECO:0000313" key="4">
    <source>
        <dbReference type="Proteomes" id="UP000516052"/>
    </source>
</evidence>
<gene>
    <name evidence="3" type="ORF">IAG44_09660</name>
</gene>